<evidence type="ECO:0000256" key="2">
    <source>
        <dbReference type="SAM" id="MobiDB-lite"/>
    </source>
</evidence>
<reference evidence="5" key="1">
    <citation type="submission" date="2020-05" db="EMBL/GenBank/DDBJ databases">
        <authorList>
            <person name="Chiriac C."/>
            <person name="Salcher M."/>
            <person name="Ghai R."/>
            <person name="Kavagutti S V."/>
        </authorList>
    </citation>
    <scope>NUCLEOTIDE SEQUENCE</scope>
</reference>
<evidence type="ECO:0000256" key="1">
    <source>
        <dbReference type="ARBA" id="ARBA00022737"/>
    </source>
</evidence>
<feature type="region of interest" description="Disordered" evidence="2">
    <location>
        <begin position="174"/>
        <end position="195"/>
    </location>
</feature>
<dbReference type="CDD" id="cd00063">
    <property type="entry name" value="FN3"/>
    <property type="match status" value="2"/>
</dbReference>
<dbReference type="Pfam" id="PF00691">
    <property type="entry name" value="OmpA"/>
    <property type="match status" value="1"/>
</dbReference>
<protein>
    <submittedName>
        <fullName evidence="5">Unannotated protein</fullName>
    </submittedName>
</protein>
<keyword evidence="1" id="KW-0677">Repeat</keyword>
<feature type="compositionally biased region" description="Gly residues" evidence="2">
    <location>
        <begin position="686"/>
        <end position="697"/>
    </location>
</feature>
<dbReference type="InterPro" id="IPR013783">
    <property type="entry name" value="Ig-like_fold"/>
</dbReference>
<dbReference type="Pfam" id="PF00041">
    <property type="entry name" value="fn3"/>
    <property type="match status" value="2"/>
</dbReference>
<feature type="domain" description="Fibronectin type-III" evidence="3">
    <location>
        <begin position="510"/>
        <end position="595"/>
    </location>
</feature>
<dbReference type="PANTHER" id="PTHR13817:SF73">
    <property type="entry name" value="FIBRONECTIN TYPE-III DOMAIN-CONTAINING PROTEIN"/>
    <property type="match status" value="1"/>
</dbReference>
<dbReference type="InterPro" id="IPR006665">
    <property type="entry name" value="OmpA-like"/>
</dbReference>
<dbReference type="Pfam" id="PF21722">
    <property type="entry name" value="Gly_rich_2"/>
    <property type="match status" value="1"/>
</dbReference>
<feature type="region of interest" description="Disordered" evidence="2">
    <location>
        <begin position="680"/>
        <end position="772"/>
    </location>
</feature>
<dbReference type="InterPro" id="IPR036116">
    <property type="entry name" value="FN3_sf"/>
</dbReference>
<dbReference type="SUPFAM" id="SSF49265">
    <property type="entry name" value="Fibronectin type III"/>
    <property type="match status" value="2"/>
</dbReference>
<feature type="domain" description="Fibronectin type-III" evidence="3">
    <location>
        <begin position="598"/>
        <end position="684"/>
    </location>
</feature>
<dbReference type="PROSITE" id="PS51123">
    <property type="entry name" value="OMPA_2"/>
    <property type="match status" value="1"/>
</dbReference>
<accession>A0A6J7HXB0</accession>
<dbReference type="PROSITE" id="PS50853">
    <property type="entry name" value="FN3"/>
    <property type="match status" value="3"/>
</dbReference>
<dbReference type="Gene3D" id="3.30.1330.60">
    <property type="entry name" value="OmpA-like domain"/>
    <property type="match status" value="1"/>
</dbReference>
<gene>
    <name evidence="5" type="ORF">UFOPK3720_00249</name>
</gene>
<dbReference type="SUPFAM" id="SSF103088">
    <property type="entry name" value="OmpA-like"/>
    <property type="match status" value="1"/>
</dbReference>
<dbReference type="InterPro" id="IPR049304">
    <property type="entry name" value="Gly_rich_dom"/>
</dbReference>
<feature type="domain" description="OmpA-like" evidence="4">
    <location>
        <begin position="911"/>
        <end position="1018"/>
    </location>
</feature>
<dbReference type="InterPro" id="IPR036737">
    <property type="entry name" value="OmpA-like_sf"/>
</dbReference>
<dbReference type="SMART" id="SM00060">
    <property type="entry name" value="FN3"/>
    <property type="match status" value="3"/>
</dbReference>
<sequence>MDTSRTIVTRQPRLPGRRLISSVASLGMVTAGMGAFGLIGPSPAWAVAAACTPTSATVSNVTTLTFTNTTACDWTVPAGITIFDMVIVGGGGGGGGPVFVDGTGSTEWIAAGSGGGGGNVTVQTGVSLSGTVSVNVGTGGAGGTRLDPGGTVGAGGPGGLGGTSTIGILTAAGGGGGSGGKNSNDTSGMKGGGSGRTITVTPLATYAGGTARFANSITVNPVSPAIAEDLGSFVSGGGGAGAGNPDGVECALPSPNNTGVNAGTTGAAMVSYSGASPASSPNTYAGCGSNGFRSQNGLFGSNIIQIWFGAGGAGGSGYCGGGAGAAAWFPVTPSGKGNGGKAACGSTGVDAVGIAGIAPTANQGGGGGGGALWGAGSSSSLGYTGIAGADGVIIVRYTATVPGAPTAVNGTPGSTTATMSWTAPTALGGSAIIGYRVQMATIANSAYRNVPAGTCLSVPATSTSTTCAATNLTNGTAYTFKVAAINAVGEGSFSDASASVTPVAGPPPGTPGAPTAVVGSTQATVTVSAGTGGTPTSYQVTSAPGGYGCTVTSPATSCTVTGLSNGTSYTFTSTATNSDGTSAASAASNAVVPGTPGIPATPTAVAGDGQATVTVTAGSGGTPGSYTVTAVEDNTKTCTVTAPATSCIVSGLTNGTPYTFTATATNLAGTSGISTASAAATPVASSGGGSSGGGSSSGGSTDSASSSSGSSGSGSTTAVTTSETNASAAGSASNSGNRIPTASSTPATPVLSPTENAKDTRIPTGGVPAGQGQALVDGRAVDVTIAANRRNKPDGLVVSGGDFTMRIAGLNAEGDGLPLTADGALILERNNLARAEGTGFQPSGPVQIYLMSTPRFLGTVMANADGTFTGTVLLPTDIAPGRHTLQSNGFTATGEVRSVSLGVMLRDAEPATVSQAKAKATVYFAPLSSALTAEGKASLNALARKVGSNAAITVVVGYVQGTSVTSNDRSLSNQRAETVAGYLKERGVKGRFNVRGDGIAPEPGATARRVRVTITYRL</sequence>
<dbReference type="EMBL" id="CAFBNB010000028">
    <property type="protein sequence ID" value="CAB4921569.1"/>
    <property type="molecule type" value="Genomic_DNA"/>
</dbReference>
<name>A0A6J7HXB0_9ZZZZ</name>
<dbReference type="PANTHER" id="PTHR13817">
    <property type="entry name" value="TITIN"/>
    <property type="match status" value="1"/>
</dbReference>
<organism evidence="5">
    <name type="scientific">freshwater metagenome</name>
    <dbReference type="NCBI Taxonomy" id="449393"/>
    <lineage>
        <taxon>unclassified sequences</taxon>
        <taxon>metagenomes</taxon>
        <taxon>ecological metagenomes</taxon>
    </lineage>
</organism>
<evidence type="ECO:0000259" key="3">
    <source>
        <dbReference type="PROSITE" id="PS50853"/>
    </source>
</evidence>
<dbReference type="AlphaFoldDB" id="A0A6J7HXB0"/>
<proteinExistence type="predicted"/>
<feature type="compositionally biased region" description="Polar residues" evidence="2">
    <location>
        <begin position="738"/>
        <end position="755"/>
    </location>
</feature>
<dbReference type="InterPro" id="IPR003961">
    <property type="entry name" value="FN3_dom"/>
</dbReference>
<feature type="domain" description="Fibronectin type-III" evidence="3">
    <location>
        <begin position="401"/>
        <end position="507"/>
    </location>
</feature>
<dbReference type="Gene3D" id="2.60.40.10">
    <property type="entry name" value="Immunoglobulins"/>
    <property type="match status" value="3"/>
</dbReference>
<dbReference type="InterPro" id="IPR050964">
    <property type="entry name" value="Striated_Muscle_Regulatory"/>
</dbReference>
<dbReference type="PRINTS" id="PR00014">
    <property type="entry name" value="FNTYPEIII"/>
</dbReference>
<evidence type="ECO:0000313" key="5">
    <source>
        <dbReference type="EMBL" id="CAB4921569.1"/>
    </source>
</evidence>
<evidence type="ECO:0000259" key="4">
    <source>
        <dbReference type="PROSITE" id="PS51123"/>
    </source>
</evidence>
<feature type="compositionally biased region" description="Low complexity" evidence="2">
    <location>
        <begin position="698"/>
        <end position="737"/>
    </location>
</feature>